<evidence type="ECO:0000256" key="1">
    <source>
        <dbReference type="ARBA" id="ARBA00007164"/>
    </source>
</evidence>
<keyword evidence="6" id="KW-0961">Cell wall biogenesis/degradation</keyword>
<dbReference type="RefSeq" id="WP_366921728.1">
    <property type="nucleotide sequence ID" value="NZ_CP121694.1"/>
</dbReference>
<evidence type="ECO:0000259" key="11">
    <source>
        <dbReference type="Pfam" id="PF00768"/>
    </source>
</evidence>
<name>A0AAU0ULT8_9FIRM</name>
<evidence type="ECO:0000256" key="3">
    <source>
        <dbReference type="ARBA" id="ARBA00022801"/>
    </source>
</evidence>
<comment type="similarity">
    <text evidence="1 9">Belongs to the peptidase S11 family.</text>
</comment>
<dbReference type="GO" id="GO:0006508">
    <property type="term" value="P:proteolysis"/>
    <property type="evidence" value="ECO:0007669"/>
    <property type="project" value="InterPro"/>
</dbReference>
<evidence type="ECO:0000256" key="5">
    <source>
        <dbReference type="ARBA" id="ARBA00022984"/>
    </source>
</evidence>
<dbReference type="Gene3D" id="3.40.710.10">
    <property type="entry name" value="DD-peptidase/beta-lactamase superfamily"/>
    <property type="match status" value="1"/>
</dbReference>
<keyword evidence="3" id="KW-0378">Hydrolase</keyword>
<reference evidence="12 13" key="1">
    <citation type="submission" date="2023-04" db="EMBL/GenBank/DDBJ databases">
        <authorList>
            <person name="Hsu D."/>
        </authorList>
    </citation>
    <scope>NUCLEOTIDE SEQUENCE [LARGE SCALE GENOMIC DNA]</scope>
    <source>
        <strain evidence="12 13">MK1</strain>
    </source>
</reference>
<dbReference type="PANTHER" id="PTHR21581:SF6">
    <property type="entry name" value="TRAFFICKING PROTEIN PARTICLE COMPLEX SUBUNIT 12"/>
    <property type="match status" value="1"/>
</dbReference>
<dbReference type="InterPro" id="IPR018044">
    <property type="entry name" value="Peptidase_S11"/>
</dbReference>
<dbReference type="InterPro" id="IPR001967">
    <property type="entry name" value="Peptidase_S11_N"/>
</dbReference>
<evidence type="ECO:0000256" key="4">
    <source>
        <dbReference type="ARBA" id="ARBA00022960"/>
    </source>
</evidence>
<feature type="active site" description="Acyl-ester intermediate" evidence="7">
    <location>
        <position position="57"/>
    </location>
</feature>
<feature type="active site" evidence="7">
    <location>
        <position position="112"/>
    </location>
</feature>
<dbReference type="SUPFAM" id="SSF56601">
    <property type="entry name" value="beta-lactamase/transpeptidase-like"/>
    <property type="match status" value="1"/>
</dbReference>
<dbReference type="EMBL" id="CP121694">
    <property type="protein sequence ID" value="WRO22313.1"/>
    <property type="molecule type" value="Genomic_DNA"/>
</dbReference>
<dbReference type="GO" id="GO:0009002">
    <property type="term" value="F:serine-type D-Ala-D-Ala carboxypeptidase activity"/>
    <property type="evidence" value="ECO:0007669"/>
    <property type="project" value="InterPro"/>
</dbReference>
<evidence type="ECO:0000256" key="10">
    <source>
        <dbReference type="SAM" id="SignalP"/>
    </source>
</evidence>
<evidence type="ECO:0000256" key="8">
    <source>
        <dbReference type="PIRSR" id="PIRSR618044-2"/>
    </source>
</evidence>
<keyword evidence="12" id="KW-0121">Carboxypeptidase</keyword>
<keyword evidence="13" id="KW-1185">Reference proteome</keyword>
<evidence type="ECO:0000256" key="6">
    <source>
        <dbReference type="ARBA" id="ARBA00023316"/>
    </source>
</evidence>
<feature type="domain" description="Peptidase S11 D-alanyl-D-alanine carboxypeptidase A N-terminal" evidence="11">
    <location>
        <begin position="25"/>
        <end position="246"/>
    </location>
</feature>
<evidence type="ECO:0000256" key="9">
    <source>
        <dbReference type="RuleBase" id="RU004016"/>
    </source>
</evidence>
<evidence type="ECO:0000256" key="2">
    <source>
        <dbReference type="ARBA" id="ARBA00022729"/>
    </source>
</evidence>
<dbReference type="AlphaFoldDB" id="A0AAU0ULT8"/>
<dbReference type="Proteomes" id="UP001329915">
    <property type="component" value="Chromosome"/>
</dbReference>
<protein>
    <submittedName>
        <fullName evidence="12">D-alanyl-D-alanine carboxypeptidase</fullName>
    </submittedName>
</protein>
<dbReference type="KEGG" id="dbc:MFMK1_002142"/>
<organism evidence="12 13">
    <name type="scientific">Metallumcola ferriviriculae</name>
    <dbReference type="NCBI Taxonomy" id="3039180"/>
    <lineage>
        <taxon>Bacteria</taxon>
        <taxon>Bacillati</taxon>
        <taxon>Bacillota</taxon>
        <taxon>Clostridia</taxon>
        <taxon>Neomoorellales</taxon>
        <taxon>Desulfitibacteraceae</taxon>
        <taxon>Metallumcola</taxon>
    </lineage>
</organism>
<proteinExistence type="inferred from homology"/>
<sequence length="353" mass="38325">MLRKVIFSFLLSCVLLANPQPLWGKPSITATNAVLIEAESGKILYNKDAFQPKPPASTTKILTALLALELTNAEDIVTVSENAASTGEASIHLIAGEKLTVEQLTKGAMIKSGNDAAVALAEHVAGNVELFSLLMNQKARLLGASHSNFVNPNGLPDERHLSTAYDLAVIAKYALSKKMFADVVDEKHETIPFNGQGKRYLRNTNQLLWKYAGANGVKTGTTRAAGSCLVASAKRNNLQLVSVVLKSGDRYGDSIRLLDYGFENFAVQYIPKHTVWGQVSIVDNEGTKTIPAKTAKPLVLVYPSSQSNLVERRLELDRTASPFDQYLQVGKLSLYIDKEKKASVPLMISLPAS</sequence>
<dbReference type="Pfam" id="PF00768">
    <property type="entry name" value="Peptidase_S11"/>
    <property type="match status" value="1"/>
</dbReference>
<feature type="active site" description="Proton acceptor" evidence="7">
    <location>
        <position position="60"/>
    </location>
</feature>
<evidence type="ECO:0000256" key="7">
    <source>
        <dbReference type="PIRSR" id="PIRSR618044-1"/>
    </source>
</evidence>
<dbReference type="GO" id="GO:0009252">
    <property type="term" value="P:peptidoglycan biosynthetic process"/>
    <property type="evidence" value="ECO:0007669"/>
    <property type="project" value="UniProtKB-KW"/>
</dbReference>
<evidence type="ECO:0000313" key="13">
    <source>
        <dbReference type="Proteomes" id="UP001329915"/>
    </source>
</evidence>
<keyword evidence="5" id="KW-0573">Peptidoglycan synthesis</keyword>
<dbReference type="PANTHER" id="PTHR21581">
    <property type="entry name" value="D-ALANYL-D-ALANINE CARBOXYPEPTIDASE"/>
    <property type="match status" value="1"/>
</dbReference>
<keyword evidence="4" id="KW-0133">Cell shape</keyword>
<accession>A0AAU0ULT8</accession>
<keyword evidence="2 10" id="KW-0732">Signal</keyword>
<dbReference type="GO" id="GO:0008360">
    <property type="term" value="P:regulation of cell shape"/>
    <property type="evidence" value="ECO:0007669"/>
    <property type="project" value="UniProtKB-KW"/>
</dbReference>
<dbReference type="InterPro" id="IPR012338">
    <property type="entry name" value="Beta-lactam/transpept-like"/>
</dbReference>
<keyword evidence="12" id="KW-0645">Protease</keyword>
<dbReference type="PRINTS" id="PR00725">
    <property type="entry name" value="DADACBPTASE1"/>
</dbReference>
<feature type="binding site" evidence="8">
    <location>
        <position position="218"/>
    </location>
    <ligand>
        <name>substrate</name>
    </ligand>
</feature>
<feature type="signal peptide" evidence="10">
    <location>
        <begin position="1"/>
        <end position="17"/>
    </location>
</feature>
<evidence type="ECO:0000313" key="12">
    <source>
        <dbReference type="EMBL" id="WRO22313.1"/>
    </source>
</evidence>
<gene>
    <name evidence="12" type="ORF">MFMK1_002142</name>
</gene>
<dbReference type="GO" id="GO:0071555">
    <property type="term" value="P:cell wall organization"/>
    <property type="evidence" value="ECO:0007669"/>
    <property type="project" value="UniProtKB-KW"/>
</dbReference>
<feature type="chain" id="PRO_5043580519" evidence="10">
    <location>
        <begin position="18"/>
        <end position="353"/>
    </location>
</feature>